<accession>A0A6J5NIE9</accession>
<protein>
    <submittedName>
        <fullName evidence="2">Uncharacterized protein</fullName>
    </submittedName>
</protein>
<dbReference type="EMBL" id="LR796652">
    <property type="protein sequence ID" value="CAB4157221.1"/>
    <property type="molecule type" value="Genomic_DNA"/>
</dbReference>
<proteinExistence type="predicted"/>
<reference evidence="2" key="1">
    <citation type="submission" date="2020-04" db="EMBL/GenBank/DDBJ databases">
        <authorList>
            <person name="Chiriac C."/>
            <person name="Salcher M."/>
            <person name="Ghai R."/>
            <person name="Kavagutti S V."/>
        </authorList>
    </citation>
    <scope>NUCLEOTIDE SEQUENCE</scope>
</reference>
<evidence type="ECO:0000313" key="2">
    <source>
        <dbReference type="EMBL" id="CAB4157221.1"/>
    </source>
</evidence>
<gene>
    <name evidence="1" type="ORF">UFOVP409_27</name>
    <name evidence="2" type="ORF">UFOVP684_8</name>
</gene>
<organism evidence="2">
    <name type="scientific">uncultured Caudovirales phage</name>
    <dbReference type="NCBI Taxonomy" id="2100421"/>
    <lineage>
        <taxon>Viruses</taxon>
        <taxon>Duplodnaviria</taxon>
        <taxon>Heunggongvirae</taxon>
        <taxon>Uroviricota</taxon>
        <taxon>Caudoviricetes</taxon>
        <taxon>Peduoviridae</taxon>
        <taxon>Maltschvirus</taxon>
        <taxon>Maltschvirus maltsch</taxon>
    </lineage>
</organism>
<sequence length="55" mass="6533">MNEKSLLNPKFKYTSATKTDIKKTFKRIREEQAKAKQDQDVQKVQCINDKFNQVK</sequence>
<dbReference type="EMBL" id="LR796382">
    <property type="protein sequence ID" value="CAB4140310.1"/>
    <property type="molecule type" value="Genomic_DNA"/>
</dbReference>
<name>A0A6J5NIE9_9CAUD</name>
<evidence type="ECO:0000313" key="1">
    <source>
        <dbReference type="EMBL" id="CAB4140310.1"/>
    </source>
</evidence>